<feature type="transmembrane region" description="Helical" evidence="9">
    <location>
        <begin position="254"/>
        <end position="272"/>
    </location>
</feature>
<dbReference type="GO" id="GO:0004252">
    <property type="term" value="F:serine-type endopeptidase activity"/>
    <property type="evidence" value="ECO:0007669"/>
    <property type="project" value="InterPro"/>
</dbReference>
<dbReference type="PANTHER" id="PTHR43731">
    <property type="entry name" value="RHOMBOID PROTEASE"/>
    <property type="match status" value="1"/>
</dbReference>
<dbReference type="SMART" id="SM00028">
    <property type="entry name" value="TPR"/>
    <property type="match status" value="4"/>
</dbReference>
<dbReference type="Pfam" id="PF14559">
    <property type="entry name" value="TPR_19"/>
    <property type="match status" value="1"/>
</dbReference>
<dbReference type="InterPro" id="IPR035952">
    <property type="entry name" value="Rhomboid-like_sf"/>
</dbReference>
<feature type="domain" description="Peptidase S54 rhomboid" evidence="10">
    <location>
        <begin position="100"/>
        <end position="239"/>
    </location>
</feature>
<accession>A0A2U3KNM6</accession>
<dbReference type="InterPro" id="IPR050925">
    <property type="entry name" value="Rhomboid_protease_S54"/>
</dbReference>
<evidence type="ECO:0000256" key="2">
    <source>
        <dbReference type="ARBA" id="ARBA00009045"/>
    </source>
</evidence>
<evidence type="ECO:0000256" key="8">
    <source>
        <dbReference type="SAM" id="MobiDB-lite"/>
    </source>
</evidence>
<dbReference type="PROSITE" id="PS50293">
    <property type="entry name" value="TPR_REGION"/>
    <property type="match status" value="1"/>
</dbReference>
<feature type="compositionally biased region" description="Low complexity" evidence="8">
    <location>
        <begin position="457"/>
        <end position="469"/>
    </location>
</feature>
<feature type="repeat" description="TPR" evidence="7">
    <location>
        <begin position="305"/>
        <end position="338"/>
    </location>
</feature>
<dbReference type="SUPFAM" id="SSF48452">
    <property type="entry name" value="TPR-like"/>
    <property type="match status" value="1"/>
</dbReference>
<comment type="similarity">
    <text evidence="2">Belongs to the peptidase S54 family.</text>
</comment>
<dbReference type="PROSITE" id="PS50005">
    <property type="entry name" value="TPR"/>
    <property type="match status" value="1"/>
</dbReference>
<dbReference type="PANTHER" id="PTHR43731:SF14">
    <property type="entry name" value="PRESENILIN-ASSOCIATED RHOMBOID-LIKE PROTEIN, MITOCHONDRIAL"/>
    <property type="match status" value="1"/>
</dbReference>
<feature type="transmembrane region" description="Helical" evidence="9">
    <location>
        <begin position="53"/>
        <end position="74"/>
    </location>
</feature>
<feature type="transmembrane region" description="Helical" evidence="9">
    <location>
        <begin position="225"/>
        <end position="242"/>
    </location>
</feature>
<keyword evidence="6 9" id="KW-0472">Membrane</keyword>
<dbReference type="EC" id="3.4.21.105" evidence="11"/>
<keyword evidence="4 11" id="KW-0378">Hydrolase</keyword>
<feature type="transmembrane region" description="Helical" evidence="9">
    <location>
        <begin position="198"/>
        <end position="219"/>
    </location>
</feature>
<dbReference type="EMBL" id="OMOD01000128">
    <property type="protein sequence ID" value="SPF41271.1"/>
    <property type="molecule type" value="Genomic_DNA"/>
</dbReference>
<evidence type="ECO:0000313" key="11">
    <source>
        <dbReference type="EMBL" id="SPF41271.1"/>
    </source>
</evidence>
<feature type="region of interest" description="Disordered" evidence="8">
    <location>
        <begin position="454"/>
        <end position="476"/>
    </location>
</feature>
<evidence type="ECO:0000256" key="9">
    <source>
        <dbReference type="SAM" id="Phobius"/>
    </source>
</evidence>
<dbReference type="AlphaFoldDB" id="A0A2U3KNM6"/>
<evidence type="ECO:0000256" key="1">
    <source>
        <dbReference type="ARBA" id="ARBA00004141"/>
    </source>
</evidence>
<evidence type="ECO:0000256" key="6">
    <source>
        <dbReference type="ARBA" id="ARBA00023136"/>
    </source>
</evidence>
<evidence type="ECO:0000256" key="7">
    <source>
        <dbReference type="PROSITE-ProRule" id="PRU00339"/>
    </source>
</evidence>
<gene>
    <name evidence="11" type="ORF">SBA1_350009</name>
</gene>
<proteinExistence type="inferred from homology"/>
<evidence type="ECO:0000256" key="3">
    <source>
        <dbReference type="ARBA" id="ARBA00022692"/>
    </source>
</evidence>
<dbReference type="InterPro" id="IPR019734">
    <property type="entry name" value="TPR_rpt"/>
</dbReference>
<feature type="transmembrane region" description="Helical" evidence="9">
    <location>
        <begin position="165"/>
        <end position="186"/>
    </location>
</feature>
<dbReference type="GO" id="GO:0006508">
    <property type="term" value="P:proteolysis"/>
    <property type="evidence" value="ECO:0007669"/>
    <property type="project" value="UniProtKB-KW"/>
</dbReference>
<keyword evidence="7" id="KW-0802">TPR repeat</keyword>
<feature type="transmembrane region" description="Helical" evidence="9">
    <location>
        <begin position="138"/>
        <end position="159"/>
    </location>
</feature>
<dbReference type="InterPro" id="IPR022764">
    <property type="entry name" value="Peptidase_S54_rhomboid_dom"/>
</dbReference>
<dbReference type="Proteomes" id="UP000238701">
    <property type="component" value="Unassembled WGS sequence"/>
</dbReference>
<keyword evidence="11" id="KW-0645">Protease</keyword>
<dbReference type="GO" id="GO:0016020">
    <property type="term" value="C:membrane"/>
    <property type="evidence" value="ECO:0007669"/>
    <property type="project" value="UniProtKB-SubCell"/>
</dbReference>
<protein>
    <submittedName>
        <fullName evidence="11">Putative Rhomboid protease</fullName>
        <ecNumber evidence="11">3.4.21.105</ecNumber>
    </submittedName>
</protein>
<comment type="subcellular location">
    <subcellularLocation>
        <location evidence="1">Membrane</location>
        <topology evidence="1">Multi-pass membrane protein</topology>
    </subcellularLocation>
</comment>
<feature type="transmembrane region" description="Helical" evidence="9">
    <location>
        <begin position="105"/>
        <end position="126"/>
    </location>
</feature>
<dbReference type="Pfam" id="PF01694">
    <property type="entry name" value="Rhomboid"/>
    <property type="match status" value="1"/>
</dbReference>
<evidence type="ECO:0000256" key="4">
    <source>
        <dbReference type="ARBA" id="ARBA00022801"/>
    </source>
</evidence>
<keyword evidence="3 9" id="KW-0812">Transmembrane</keyword>
<dbReference type="SUPFAM" id="SSF144091">
    <property type="entry name" value="Rhomboid-like"/>
    <property type="match status" value="1"/>
</dbReference>
<dbReference type="OrthoDB" id="9813074at2"/>
<dbReference type="Gene3D" id="1.25.40.10">
    <property type="entry name" value="Tetratricopeptide repeat domain"/>
    <property type="match status" value="1"/>
</dbReference>
<keyword evidence="5 9" id="KW-1133">Transmembrane helix</keyword>
<dbReference type="InterPro" id="IPR011990">
    <property type="entry name" value="TPR-like_helical_dom_sf"/>
</dbReference>
<evidence type="ECO:0000256" key="5">
    <source>
        <dbReference type="ARBA" id="ARBA00022989"/>
    </source>
</evidence>
<dbReference type="Gene3D" id="1.20.1540.10">
    <property type="entry name" value="Rhomboid-like"/>
    <property type="match status" value="1"/>
</dbReference>
<organism evidence="11 12">
    <name type="scientific">Candidatus Sulfotelmatobacter kueseliae</name>
    <dbReference type="NCBI Taxonomy" id="2042962"/>
    <lineage>
        <taxon>Bacteria</taxon>
        <taxon>Pseudomonadati</taxon>
        <taxon>Acidobacteriota</taxon>
        <taxon>Terriglobia</taxon>
        <taxon>Terriglobales</taxon>
        <taxon>Candidatus Korobacteraceae</taxon>
        <taxon>Candidatus Sulfotelmatobacter</taxon>
    </lineage>
</organism>
<evidence type="ECO:0000313" key="12">
    <source>
        <dbReference type="Proteomes" id="UP000238701"/>
    </source>
</evidence>
<reference evidence="12" key="1">
    <citation type="submission" date="2018-02" db="EMBL/GenBank/DDBJ databases">
        <authorList>
            <person name="Hausmann B."/>
        </authorList>
    </citation>
    <scope>NUCLEOTIDE SEQUENCE [LARGE SCALE GENOMIC DNA]</scope>
    <source>
        <strain evidence="12">Peat soil MAG SbA1</strain>
    </source>
</reference>
<evidence type="ECO:0000259" key="10">
    <source>
        <dbReference type="Pfam" id="PF01694"/>
    </source>
</evidence>
<sequence length="476" mass="51764">MANCIRCGRQLPPLTFGKICRWCKQHEAAQLDEGGEDAKQVVMPAPWVRREASISLTHVLFGANVAILLAMVLASGPSMDFTSQVLVHFGANYGPLTLSGDWWRLLTYMFLHGGLMHIAFNMWCLWDLGALCESLYGRWTFAAIYLITGVAGGLASIAWNPEVLSVGASGAIFGLAGTLIASFYLGEFSLPRVAIGGTLRSLLFFVGFNVIFGTMFPGIDNACHAGGLVSGLILGALIARLAPQHDAPLRRMSILAVAALAVAGSVLWVQHWRGAPFRAIDSQSNRPDHTLAQLQAVVRQQPNLVAARYALGNAYFSAGQFSEAEAEFKKVLDLQPQYPHARVELGMVYLAEKRPQDAEATFKQVLAQDADDVYGNYGMALALADEDKNQAAIEEFKTAGRLGAPFAGLYREMGRSYAKLKMYDEAIAAYLKEKERSGDNPDLENALAQAYQAKGMTQQAQEARTRAAQLAGEQDH</sequence>
<name>A0A2U3KNM6_9BACT</name>